<evidence type="ECO:0000313" key="2">
    <source>
        <dbReference type="Proteomes" id="UP001519272"/>
    </source>
</evidence>
<sequence length="67" mass="7628">MVELKLIERSVTPHDGYGAGEGEIIREEYECPCGKGKVIYEKDAIPGFRDSSTWCTCSECKEKYDFE</sequence>
<dbReference type="RefSeq" id="WP_210091226.1">
    <property type="nucleotide sequence ID" value="NZ_JAGGKG010000030.1"/>
</dbReference>
<gene>
    <name evidence="1" type="ORF">J2Z32_004335</name>
</gene>
<dbReference type="EMBL" id="JAGGKG010000030">
    <property type="protein sequence ID" value="MBP1907655.1"/>
    <property type="molecule type" value="Genomic_DNA"/>
</dbReference>
<comment type="caution">
    <text evidence="1">The sequence shown here is derived from an EMBL/GenBank/DDBJ whole genome shotgun (WGS) entry which is preliminary data.</text>
</comment>
<evidence type="ECO:0000313" key="1">
    <source>
        <dbReference type="EMBL" id="MBP1907655.1"/>
    </source>
</evidence>
<protein>
    <submittedName>
        <fullName evidence="1">Uncharacterized protein</fullName>
    </submittedName>
</protein>
<accession>A0ABS4FYJ8</accession>
<dbReference type="Proteomes" id="UP001519272">
    <property type="component" value="Unassembled WGS sequence"/>
</dbReference>
<organism evidence="1 2">
    <name type="scientific">Paenibacillus turicensis</name>
    <dbReference type="NCBI Taxonomy" id="160487"/>
    <lineage>
        <taxon>Bacteria</taxon>
        <taxon>Bacillati</taxon>
        <taxon>Bacillota</taxon>
        <taxon>Bacilli</taxon>
        <taxon>Bacillales</taxon>
        <taxon>Paenibacillaceae</taxon>
        <taxon>Paenibacillus</taxon>
    </lineage>
</organism>
<reference evidence="1 2" key="1">
    <citation type="submission" date="2021-03" db="EMBL/GenBank/DDBJ databases">
        <title>Genomic Encyclopedia of Type Strains, Phase IV (KMG-IV): sequencing the most valuable type-strain genomes for metagenomic binning, comparative biology and taxonomic classification.</title>
        <authorList>
            <person name="Goeker M."/>
        </authorList>
    </citation>
    <scope>NUCLEOTIDE SEQUENCE [LARGE SCALE GENOMIC DNA]</scope>
    <source>
        <strain evidence="1 2">DSM 14349</strain>
    </source>
</reference>
<name>A0ABS4FYJ8_9BACL</name>
<proteinExistence type="predicted"/>
<keyword evidence="2" id="KW-1185">Reference proteome</keyword>